<feature type="transmembrane region" description="Helical" evidence="9">
    <location>
        <begin position="82"/>
        <end position="101"/>
    </location>
</feature>
<evidence type="ECO:0000256" key="8">
    <source>
        <dbReference type="ARBA" id="ARBA00023136"/>
    </source>
</evidence>
<dbReference type="GO" id="GO:0006865">
    <property type="term" value="P:amino acid transport"/>
    <property type="evidence" value="ECO:0007669"/>
    <property type="project" value="UniProtKB-KW"/>
</dbReference>
<evidence type="ECO:0000256" key="6">
    <source>
        <dbReference type="ARBA" id="ARBA00022970"/>
    </source>
</evidence>
<evidence type="ECO:0000256" key="2">
    <source>
        <dbReference type="ARBA" id="ARBA00010072"/>
    </source>
</evidence>
<feature type="transmembrane region" description="Helical" evidence="9">
    <location>
        <begin position="211"/>
        <end position="230"/>
    </location>
</feature>
<evidence type="ECO:0000256" key="7">
    <source>
        <dbReference type="ARBA" id="ARBA00022989"/>
    </source>
</evidence>
<accession>A0A4R6ADU5</accession>
<keyword evidence="3 9" id="KW-0813">Transport</keyword>
<keyword evidence="8 9" id="KW-0472">Membrane</keyword>
<keyword evidence="6" id="KW-0029">Amino-acid transport</keyword>
<dbReference type="InterPro" id="IPR043429">
    <property type="entry name" value="ArtM/GltK/GlnP/TcyL/YhdX-like"/>
</dbReference>
<dbReference type="AlphaFoldDB" id="A0A4R6ADU5"/>
<dbReference type="Pfam" id="PF00528">
    <property type="entry name" value="BPD_transp_1"/>
    <property type="match status" value="1"/>
</dbReference>
<keyword evidence="12" id="KW-1185">Reference proteome</keyword>
<dbReference type="CDD" id="cd06261">
    <property type="entry name" value="TM_PBP2"/>
    <property type="match status" value="1"/>
</dbReference>
<evidence type="ECO:0000313" key="11">
    <source>
        <dbReference type="EMBL" id="TDL81182.1"/>
    </source>
</evidence>
<name>A0A4R6ADU5_9RHOB</name>
<feature type="domain" description="ABC transmembrane type-1" evidence="10">
    <location>
        <begin position="40"/>
        <end position="233"/>
    </location>
</feature>
<dbReference type="InterPro" id="IPR010065">
    <property type="entry name" value="AA_ABC_transptr_permease_3TM"/>
</dbReference>
<dbReference type="InterPro" id="IPR000515">
    <property type="entry name" value="MetI-like"/>
</dbReference>
<keyword evidence="7 9" id="KW-1133">Transmembrane helix</keyword>
<dbReference type="PANTHER" id="PTHR30614">
    <property type="entry name" value="MEMBRANE COMPONENT OF AMINO ACID ABC TRANSPORTER"/>
    <property type="match status" value="1"/>
</dbReference>
<dbReference type="SUPFAM" id="SSF161098">
    <property type="entry name" value="MetI-like"/>
    <property type="match status" value="1"/>
</dbReference>
<dbReference type="NCBIfam" id="TIGR01726">
    <property type="entry name" value="HEQRo_perm_3TM"/>
    <property type="match status" value="1"/>
</dbReference>
<evidence type="ECO:0000256" key="4">
    <source>
        <dbReference type="ARBA" id="ARBA00022475"/>
    </source>
</evidence>
<sequence>MASYRRRDPALSSPRLNRHYEGNSAMNLNFSIVWANLPALWEGVQITLVSFVIALVIGLPLGVALCGMRLRKTGFLAGTARVYVTVFRSIPEMVLIFWMFYCLPPLLGFRVSGLFSGSLALGLVTGAYLCEIFRGGVQSVAKGQWEAARALALPRSATWLRVIAPQAARLAIPPFVNFMTELLKGTTLLATIGVADLALKSYVLGAQTFRYFEFLTAIAIAYFIIIFPIARFAEHIERRLAKAAG</sequence>
<dbReference type="GO" id="GO:0043190">
    <property type="term" value="C:ATP-binding cassette (ABC) transporter complex"/>
    <property type="evidence" value="ECO:0007669"/>
    <property type="project" value="InterPro"/>
</dbReference>
<reference evidence="11 12" key="1">
    <citation type="submission" date="2019-03" db="EMBL/GenBank/DDBJ databases">
        <title>Primorskyibacter sp. SS33 isolated from sediments.</title>
        <authorList>
            <person name="Xunke S."/>
        </authorList>
    </citation>
    <scope>NUCLEOTIDE SEQUENCE [LARGE SCALE GENOMIC DNA]</scope>
    <source>
        <strain evidence="11 12">SS33</strain>
    </source>
</reference>
<feature type="transmembrane region" description="Helical" evidence="9">
    <location>
        <begin position="47"/>
        <end position="70"/>
    </location>
</feature>
<evidence type="ECO:0000313" key="12">
    <source>
        <dbReference type="Proteomes" id="UP000295701"/>
    </source>
</evidence>
<dbReference type="Proteomes" id="UP000295701">
    <property type="component" value="Unassembled WGS sequence"/>
</dbReference>
<evidence type="ECO:0000256" key="9">
    <source>
        <dbReference type="RuleBase" id="RU363032"/>
    </source>
</evidence>
<dbReference type="Gene3D" id="1.10.3720.10">
    <property type="entry name" value="MetI-like"/>
    <property type="match status" value="1"/>
</dbReference>
<dbReference type="GO" id="GO:0022857">
    <property type="term" value="F:transmembrane transporter activity"/>
    <property type="evidence" value="ECO:0007669"/>
    <property type="project" value="InterPro"/>
</dbReference>
<proteinExistence type="inferred from homology"/>
<keyword evidence="5 9" id="KW-0812">Transmembrane</keyword>
<comment type="similarity">
    <text evidence="2">Belongs to the binding-protein-dependent transport system permease family. HisMQ subfamily.</text>
</comment>
<keyword evidence="4" id="KW-1003">Cell membrane</keyword>
<gene>
    <name evidence="11" type="ORF">E2L08_07555</name>
</gene>
<evidence type="ECO:0000256" key="1">
    <source>
        <dbReference type="ARBA" id="ARBA00004429"/>
    </source>
</evidence>
<dbReference type="PANTHER" id="PTHR30614:SF0">
    <property type="entry name" value="L-CYSTINE TRANSPORT SYSTEM PERMEASE PROTEIN TCYL"/>
    <property type="match status" value="1"/>
</dbReference>
<dbReference type="InterPro" id="IPR035906">
    <property type="entry name" value="MetI-like_sf"/>
</dbReference>
<dbReference type="EMBL" id="SNAA01000006">
    <property type="protein sequence ID" value="TDL81182.1"/>
    <property type="molecule type" value="Genomic_DNA"/>
</dbReference>
<protein>
    <submittedName>
        <fullName evidence="11">Amino acid ABC transporter permease</fullName>
    </submittedName>
</protein>
<comment type="subcellular location">
    <subcellularLocation>
        <location evidence="1">Cell inner membrane</location>
        <topology evidence="1">Multi-pass membrane protein</topology>
    </subcellularLocation>
    <subcellularLocation>
        <location evidence="9">Cell membrane</location>
        <topology evidence="9">Multi-pass membrane protein</topology>
    </subcellularLocation>
</comment>
<dbReference type="OrthoDB" id="9808674at2"/>
<evidence type="ECO:0000259" key="10">
    <source>
        <dbReference type="PROSITE" id="PS50928"/>
    </source>
</evidence>
<organism evidence="11 12">
    <name type="scientific">Palleronia sediminis</name>
    <dbReference type="NCBI Taxonomy" id="2547833"/>
    <lineage>
        <taxon>Bacteria</taxon>
        <taxon>Pseudomonadati</taxon>
        <taxon>Pseudomonadota</taxon>
        <taxon>Alphaproteobacteria</taxon>
        <taxon>Rhodobacterales</taxon>
        <taxon>Roseobacteraceae</taxon>
        <taxon>Palleronia</taxon>
    </lineage>
</organism>
<evidence type="ECO:0000256" key="5">
    <source>
        <dbReference type="ARBA" id="ARBA00022692"/>
    </source>
</evidence>
<comment type="caution">
    <text evidence="11">The sequence shown here is derived from an EMBL/GenBank/DDBJ whole genome shotgun (WGS) entry which is preliminary data.</text>
</comment>
<dbReference type="PROSITE" id="PS50928">
    <property type="entry name" value="ABC_TM1"/>
    <property type="match status" value="1"/>
</dbReference>
<evidence type="ECO:0000256" key="3">
    <source>
        <dbReference type="ARBA" id="ARBA00022448"/>
    </source>
</evidence>
<feature type="transmembrane region" description="Helical" evidence="9">
    <location>
        <begin position="107"/>
        <end position="129"/>
    </location>
</feature>